<dbReference type="PANTHER" id="PTHR33446:SF2">
    <property type="entry name" value="PROTEIN TONB"/>
    <property type="match status" value="1"/>
</dbReference>
<dbReference type="Proteomes" id="UP000192678">
    <property type="component" value="Unassembled WGS sequence"/>
</dbReference>
<feature type="domain" description="TonB C-terminal" evidence="2">
    <location>
        <begin position="227"/>
        <end position="318"/>
    </location>
</feature>
<feature type="signal peptide" evidence="1">
    <location>
        <begin position="1"/>
        <end position="20"/>
    </location>
</feature>
<evidence type="ECO:0000313" key="4">
    <source>
        <dbReference type="Proteomes" id="UP000192678"/>
    </source>
</evidence>
<dbReference type="SUPFAM" id="SSF82185">
    <property type="entry name" value="Histone H3 K4-specific methyltransferase SET7/9 N-terminal domain"/>
    <property type="match status" value="1"/>
</dbReference>
<dbReference type="AlphaFoldDB" id="A0A1W2EST4"/>
<protein>
    <submittedName>
        <fullName evidence="3">TonB family C-terminal domain-containing protein</fullName>
    </submittedName>
</protein>
<evidence type="ECO:0000259" key="2">
    <source>
        <dbReference type="PROSITE" id="PS52015"/>
    </source>
</evidence>
<dbReference type="STRING" id="475255.SAMN04488101_11598"/>
<proteinExistence type="predicted"/>
<dbReference type="InterPro" id="IPR051045">
    <property type="entry name" value="TonB-dependent_transducer"/>
</dbReference>
<dbReference type="GO" id="GO:0055085">
    <property type="term" value="P:transmembrane transport"/>
    <property type="evidence" value="ECO:0007669"/>
    <property type="project" value="InterPro"/>
</dbReference>
<dbReference type="OrthoDB" id="649093at2"/>
<dbReference type="SUPFAM" id="SSF74653">
    <property type="entry name" value="TolA/TonB C-terminal domain"/>
    <property type="match status" value="1"/>
</dbReference>
<dbReference type="PANTHER" id="PTHR33446">
    <property type="entry name" value="PROTEIN TONB-RELATED"/>
    <property type="match status" value="1"/>
</dbReference>
<evidence type="ECO:0000313" key="3">
    <source>
        <dbReference type="EMBL" id="SMD12759.1"/>
    </source>
</evidence>
<dbReference type="EMBL" id="FWYB01000015">
    <property type="protein sequence ID" value="SMD12759.1"/>
    <property type="molecule type" value="Genomic_DNA"/>
</dbReference>
<dbReference type="PROSITE" id="PS52015">
    <property type="entry name" value="TONB_CTD"/>
    <property type="match status" value="1"/>
</dbReference>
<evidence type="ECO:0000256" key="1">
    <source>
        <dbReference type="SAM" id="SignalP"/>
    </source>
</evidence>
<dbReference type="GO" id="GO:0031992">
    <property type="term" value="F:energy transducer activity"/>
    <property type="evidence" value="ECO:0007669"/>
    <property type="project" value="TreeGrafter"/>
</dbReference>
<dbReference type="GO" id="GO:0098797">
    <property type="term" value="C:plasma membrane protein complex"/>
    <property type="evidence" value="ECO:0007669"/>
    <property type="project" value="TreeGrafter"/>
</dbReference>
<reference evidence="3 4" key="1">
    <citation type="submission" date="2017-04" db="EMBL/GenBank/DDBJ databases">
        <authorList>
            <person name="Afonso C.L."/>
            <person name="Miller P.J."/>
            <person name="Scott M.A."/>
            <person name="Spackman E."/>
            <person name="Goraichik I."/>
            <person name="Dimitrov K.M."/>
            <person name="Suarez D.L."/>
            <person name="Swayne D.E."/>
        </authorList>
    </citation>
    <scope>NUCLEOTIDE SEQUENCE [LARGE SCALE GENOMIC DNA]</scope>
    <source>
        <strain evidence="3 4">DSM 19625</strain>
    </source>
</reference>
<dbReference type="Pfam" id="PF03544">
    <property type="entry name" value="TonB_C"/>
    <property type="match status" value="1"/>
</dbReference>
<dbReference type="Gene3D" id="2.20.110.10">
    <property type="entry name" value="Histone H3 K4-specific methyltransferase SET7/9 N-terminal domain"/>
    <property type="match status" value="1"/>
</dbReference>
<dbReference type="Gene3D" id="3.30.1150.10">
    <property type="match status" value="1"/>
</dbReference>
<feature type="chain" id="PRO_5013184608" evidence="1">
    <location>
        <begin position="21"/>
        <end position="318"/>
    </location>
</feature>
<sequence>MKNSRFLFLSFLFIGFAANAQRQNLYFLKNSGQHVKLRDSADYLRIVQEPAEGSSLFIVNEHYLDGSIKSRGLSSLIDPVLYQGQYISYFKNGRKQMMGTYKMGKLIDTAMHYYPNGNLYTVIGYQTMKDGKTSKYIKSVKDSTGKDLVVDGKGICSFYDKDFTQVTESGSINNGLYDGEWIGETEMGGLKYKEQYLDGKLVAGESMDKERNVYHYTKVFVQPQFKGGMEKFYTFLKTTIRYPGECQRNGIQGKVHLKFMVMKDGSIKDIIVTKNPHHLLSVEAARVVSQSPAWEPGLERGKIVNVSYNVQVSFTLRR</sequence>
<accession>A0A1W2EST4</accession>
<dbReference type="InterPro" id="IPR037682">
    <property type="entry name" value="TonB_C"/>
</dbReference>
<organism evidence="3 4">
    <name type="scientific">Pedobacter nyackensis</name>
    <dbReference type="NCBI Taxonomy" id="475255"/>
    <lineage>
        <taxon>Bacteria</taxon>
        <taxon>Pseudomonadati</taxon>
        <taxon>Bacteroidota</taxon>
        <taxon>Sphingobacteriia</taxon>
        <taxon>Sphingobacteriales</taxon>
        <taxon>Sphingobacteriaceae</taxon>
        <taxon>Pedobacter</taxon>
    </lineage>
</organism>
<keyword evidence="4" id="KW-1185">Reference proteome</keyword>
<keyword evidence="1" id="KW-0732">Signal</keyword>
<dbReference type="RefSeq" id="WP_084291467.1">
    <property type="nucleotide sequence ID" value="NZ_FWYB01000015.1"/>
</dbReference>
<gene>
    <name evidence="3" type="ORF">SAMN04488101_11598</name>
</gene>
<name>A0A1W2EST4_9SPHI</name>